<dbReference type="Gene3D" id="1.10.10.10">
    <property type="entry name" value="Winged helix-like DNA-binding domain superfamily/Winged helix DNA-binding domain"/>
    <property type="match status" value="1"/>
</dbReference>
<dbReference type="GO" id="GO:0005829">
    <property type="term" value="C:cytosol"/>
    <property type="evidence" value="ECO:0007669"/>
    <property type="project" value="TreeGrafter"/>
</dbReference>
<protein>
    <recommendedName>
        <fullName evidence="2">SUF system Fe-S cluster assembly regulator</fullName>
    </recommendedName>
</protein>
<organism evidence="1">
    <name type="scientific">marine metagenome</name>
    <dbReference type="NCBI Taxonomy" id="408172"/>
    <lineage>
        <taxon>unclassified sequences</taxon>
        <taxon>metagenomes</taxon>
        <taxon>ecological metagenomes</taxon>
    </lineage>
</organism>
<dbReference type="PANTHER" id="PTHR33221:SF2">
    <property type="entry name" value="TRANSCRIPTIONAL REGULATOR"/>
    <property type="match status" value="1"/>
</dbReference>
<dbReference type="InterPro" id="IPR000944">
    <property type="entry name" value="Tscrpt_reg_Rrf2"/>
</dbReference>
<dbReference type="NCBIfam" id="TIGR02944">
    <property type="entry name" value="suf_reg_Xantho"/>
    <property type="match status" value="1"/>
</dbReference>
<name>A0A382VGS6_9ZZZZ</name>
<dbReference type="PROSITE" id="PS51197">
    <property type="entry name" value="HTH_RRF2_2"/>
    <property type="match status" value="1"/>
</dbReference>
<accession>A0A382VGS6</accession>
<dbReference type="Pfam" id="PF02082">
    <property type="entry name" value="Rrf2"/>
    <property type="match status" value="1"/>
</dbReference>
<sequence>MVLFTVEGKMLRIKKMTDYAVLILANLALHENYVTAKEISLSTHITLPTVQKLLKTLNKKGLVISKQGVLGGYSLHGDTKKISVALLLNALEGNLSITECASQTDKCSVQDFCQIGNAWQLINQKVFASLDDLTLMDLIRPKRIEQFLSTNIPVNTTNH</sequence>
<dbReference type="InterPro" id="IPR036388">
    <property type="entry name" value="WH-like_DNA-bd_sf"/>
</dbReference>
<dbReference type="AlphaFoldDB" id="A0A382VGS6"/>
<dbReference type="InterPro" id="IPR014290">
    <property type="entry name" value="SUF_FeS_clus_asmbl_reg"/>
</dbReference>
<evidence type="ECO:0000313" key="1">
    <source>
        <dbReference type="EMBL" id="SVD45101.1"/>
    </source>
</evidence>
<dbReference type="PANTHER" id="PTHR33221">
    <property type="entry name" value="WINGED HELIX-TURN-HELIX TRANSCRIPTIONAL REGULATOR, RRF2 FAMILY"/>
    <property type="match status" value="1"/>
</dbReference>
<proteinExistence type="predicted"/>
<dbReference type="InterPro" id="IPR036390">
    <property type="entry name" value="WH_DNA-bd_sf"/>
</dbReference>
<dbReference type="NCBIfam" id="TIGR00738">
    <property type="entry name" value="rrf2_super"/>
    <property type="match status" value="1"/>
</dbReference>
<dbReference type="EMBL" id="UINC01151475">
    <property type="protein sequence ID" value="SVD45101.1"/>
    <property type="molecule type" value="Genomic_DNA"/>
</dbReference>
<dbReference type="PROSITE" id="PS01332">
    <property type="entry name" value="HTH_RRF2_1"/>
    <property type="match status" value="1"/>
</dbReference>
<gene>
    <name evidence="1" type="ORF">METZ01_LOCUS397955</name>
</gene>
<dbReference type="InterPro" id="IPR030489">
    <property type="entry name" value="TR_Rrf2-type_CS"/>
</dbReference>
<reference evidence="1" key="1">
    <citation type="submission" date="2018-05" db="EMBL/GenBank/DDBJ databases">
        <authorList>
            <person name="Lanie J.A."/>
            <person name="Ng W.-L."/>
            <person name="Kazmierczak K.M."/>
            <person name="Andrzejewski T.M."/>
            <person name="Davidsen T.M."/>
            <person name="Wayne K.J."/>
            <person name="Tettelin H."/>
            <person name="Glass J.I."/>
            <person name="Rusch D."/>
            <person name="Podicherti R."/>
            <person name="Tsui H.-C.T."/>
            <person name="Winkler M.E."/>
        </authorList>
    </citation>
    <scope>NUCLEOTIDE SEQUENCE</scope>
</reference>
<evidence type="ECO:0008006" key="2">
    <source>
        <dbReference type="Google" id="ProtNLM"/>
    </source>
</evidence>
<dbReference type="GO" id="GO:0003700">
    <property type="term" value="F:DNA-binding transcription factor activity"/>
    <property type="evidence" value="ECO:0007669"/>
    <property type="project" value="TreeGrafter"/>
</dbReference>
<dbReference type="SUPFAM" id="SSF46785">
    <property type="entry name" value="Winged helix' DNA-binding domain"/>
    <property type="match status" value="1"/>
</dbReference>